<dbReference type="InterPro" id="IPR010264">
    <property type="entry name" value="Self-incomp_S1"/>
</dbReference>
<dbReference type="GO" id="GO:0060320">
    <property type="term" value="P:rejection of self pollen"/>
    <property type="evidence" value="ECO:0007669"/>
    <property type="project" value="UniProtKB-KW"/>
</dbReference>
<evidence type="ECO:0000256" key="3">
    <source>
        <dbReference type="ARBA" id="ARBA00022471"/>
    </source>
</evidence>
<sequence length="141" mass="16332">MGGIGSHVNAVLLFALAALLIFQVHADYMMYLTNNLGPGKDLTAHCRNDNIRAGIRDLGTHVLKFSQNFTWVSPLDPWQNTTYWCDMTKPNSARATFNIYNETRDFVLCTGAECYWRVDEDAIYIHDNLHKHWVLQYHWPQ</sequence>
<organism evidence="7 9">
    <name type="scientific">Punica granatum</name>
    <name type="common">Pomegranate</name>
    <dbReference type="NCBI Taxonomy" id="22663"/>
    <lineage>
        <taxon>Eukaryota</taxon>
        <taxon>Viridiplantae</taxon>
        <taxon>Streptophyta</taxon>
        <taxon>Embryophyta</taxon>
        <taxon>Tracheophyta</taxon>
        <taxon>Spermatophyta</taxon>
        <taxon>Magnoliopsida</taxon>
        <taxon>eudicotyledons</taxon>
        <taxon>Gunneridae</taxon>
        <taxon>Pentapetalae</taxon>
        <taxon>rosids</taxon>
        <taxon>malvids</taxon>
        <taxon>Myrtales</taxon>
        <taxon>Lythraceae</taxon>
        <taxon>Punica</taxon>
    </lineage>
</organism>
<evidence type="ECO:0000256" key="2">
    <source>
        <dbReference type="ARBA" id="ARBA00005581"/>
    </source>
</evidence>
<keyword evidence="4 6" id="KW-0964">Secreted</keyword>
<dbReference type="PANTHER" id="PTHR31232:SF90">
    <property type="entry name" value="S-PROTEIN HOMOLOG"/>
    <property type="match status" value="1"/>
</dbReference>
<proteinExistence type="inferred from homology"/>
<evidence type="ECO:0000256" key="4">
    <source>
        <dbReference type="ARBA" id="ARBA00022525"/>
    </source>
</evidence>
<dbReference type="Proteomes" id="UP000197138">
    <property type="component" value="Unassembled WGS sequence"/>
</dbReference>
<feature type="signal peptide" evidence="6">
    <location>
        <begin position="1"/>
        <end position="26"/>
    </location>
</feature>
<evidence type="ECO:0000313" key="9">
    <source>
        <dbReference type="Proteomes" id="UP000197138"/>
    </source>
</evidence>
<gene>
    <name evidence="7" type="ORF">CDL15_Pgr026354</name>
    <name evidence="8" type="ORF">CRG98_027733</name>
</gene>
<evidence type="ECO:0000313" key="7">
    <source>
        <dbReference type="EMBL" id="OWM86462.1"/>
    </source>
</evidence>
<reference evidence="9" key="1">
    <citation type="journal article" date="2017" name="Plant J.">
        <title>The pomegranate (Punica granatum L.) genome and the genomics of punicalagin biosynthesis.</title>
        <authorList>
            <person name="Qin G."/>
            <person name="Xu C."/>
            <person name="Ming R."/>
            <person name="Tang H."/>
            <person name="Guyot R."/>
            <person name="Kramer E.M."/>
            <person name="Hu Y."/>
            <person name="Yi X."/>
            <person name="Qi Y."/>
            <person name="Xu X."/>
            <person name="Gao Z."/>
            <person name="Pan H."/>
            <person name="Jian J."/>
            <person name="Tian Y."/>
            <person name="Yue Z."/>
            <person name="Xu Y."/>
        </authorList>
    </citation>
    <scope>NUCLEOTIDE SEQUENCE [LARGE SCALE GENOMIC DNA]</scope>
    <source>
        <strain evidence="9">cv. Dabenzi</strain>
    </source>
</reference>
<dbReference type="GO" id="GO:0005576">
    <property type="term" value="C:extracellular region"/>
    <property type="evidence" value="ECO:0007669"/>
    <property type="project" value="UniProtKB-SubCell"/>
</dbReference>
<reference evidence="7" key="2">
    <citation type="submission" date="2017-06" db="EMBL/GenBank/DDBJ databases">
        <title>The pomegranate genome and the genomics of punicalagin biosynthesis.</title>
        <authorList>
            <person name="Xu C."/>
        </authorList>
    </citation>
    <scope>NUCLEOTIDE SEQUENCE [LARGE SCALE GENOMIC DNA]</scope>
    <source>
        <tissue evidence="7">Fresh leaf</tissue>
    </source>
</reference>
<comment type="similarity">
    <text evidence="2 6">Belongs to the plant self-incompatibility (S1) protein family.</text>
</comment>
<keyword evidence="5 6" id="KW-0732">Signal</keyword>
<keyword evidence="10" id="KW-1185">Reference proteome</keyword>
<dbReference type="Pfam" id="PF05938">
    <property type="entry name" value="Self-incomp_S1"/>
    <property type="match status" value="1"/>
</dbReference>
<evidence type="ECO:0000256" key="6">
    <source>
        <dbReference type="RuleBase" id="RU367044"/>
    </source>
</evidence>
<dbReference type="EMBL" id="PGOL01001987">
    <property type="protein sequence ID" value="PKI51900.1"/>
    <property type="molecule type" value="Genomic_DNA"/>
</dbReference>
<dbReference type="STRING" id="22663.A0A218XQC8"/>
<accession>A0A218XQC8</accession>
<dbReference type="EMBL" id="MTKT01001082">
    <property type="protein sequence ID" value="OWM86462.1"/>
    <property type="molecule type" value="Genomic_DNA"/>
</dbReference>
<reference evidence="8 10" key="3">
    <citation type="submission" date="2017-11" db="EMBL/GenBank/DDBJ databases">
        <title>De-novo sequencing of pomegranate (Punica granatum L.) genome.</title>
        <authorList>
            <person name="Akparov Z."/>
            <person name="Amiraslanov A."/>
            <person name="Hajiyeva S."/>
            <person name="Abbasov M."/>
            <person name="Kaur K."/>
            <person name="Hamwieh A."/>
            <person name="Solovyev V."/>
            <person name="Salamov A."/>
            <person name="Braich B."/>
            <person name="Kosarev P."/>
            <person name="Mahmoud A."/>
            <person name="Hajiyev E."/>
            <person name="Babayeva S."/>
            <person name="Izzatullayeva V."/>
            <person name="Mammadov A."/>
            <person name="Mammadov A."/>
            <person name="Sharifova S."/>
            <person name="Ojaghi J."/>
            <person name="Eynullazada K."/>
            <person name="Bayramov B."/>
            <person name="Abdulazimova A."/>
            <person name="Shahmuradov I."/>
        </authorList>
    </citation>
    <scope>NUCLEOTIDE SEQUENCE [LARGE SCALE GENOMIC DNA]</scope>
    <source>
        <strain evidence="8">AG2017</strain>
        <strain evidence="10">cv. AG2017</strain>
        <tissue evidence="8">Leaf</tissue>
    </source>
</reference>
<comment type="subcellular location">
    <subcellularLocation>
        <location evidence="1 6">Secreted</location>
    </subcellularLocation>
</comment>
<dbReference type="Proteomes" id="UP000233551">
    <property type="component" value="Unassembled WGS sequence"/>
</dbReference>
<protein>
    <recommendedName>
        <fullName evidence="6">S-protein homolog</fullName>
    </recommendedName>
</protein>
<name>A0A218XQC8_PUNGR</name>
<evidence type="ECO:0000313" key="8">
    <source>
        <dbReference type="EMBL" id="PKI51900.1"/>
    </source>
</evidence>
<feature type="chain" id="PRO_5014072050" description="S-protein homolog" evidence="6">
    <location>
        <begin position="27"/>
        <end position="141"/>
    </location>
</feature>
<evidence type="ECO:0000256" key="5">
    <source>
        <dbReference type="ARBA" id="ARBA00022729"/>
    </source>
</evidence>
<keyword evidence="3 6" id="KW-0713">Self-incompatibility</keyword>
<dbReference type="GeneID" id="116197623"/>
<dbReference type="PANTHER" id="PTHR31232">
    <property type="match status" value="1"/>
</dbReference>
<evidence type="ECO:0000313" key="10">
    <source>
        <dbReference type="Proteomes" id="UP000233551"/>
    </source>
</evidence>
<dbReference type="AlphaFoldDB" id="A0A218XQC8"/>
<comment type="caution">
    <text evidence="7">The sequence shown here is derived from an EMBL/GenBank/DDBJ whole genome shotgun (WGS) entry which is preliminary data.</text>
</comment>
<evidence type="ECO:0000256" key="1">
    <source>
        <dbReference type="ARBA" id="ARBA00004613"/>
    </source>
</evidence>